<comment type="caution">
    <text evidence="3">The sequence shown here is derived from an EMBL/GenBank/DDBJ whole genome shotgun (WGS) entry which is preliminary data.</text>
</comment>
<evidence type="ECO:0000313" key="3">
    <source>
        <dbReference type="EMBL" id="GFR53208.1"/>
    </source>
</evidence>
<dbReference type="AlphaFoldDB" id="A0AAD3HU34"/>
<evidence type="ECO:0000313" key="4">
    <source>
        <dbReference type="Proteomes" id="UP001054857"/>
    </source>
</evidence>
<dbReference type="Pfam" id="PF03407">
    <property type="entry name" value="Nucleotid_trans"/>
    <property type="match status" value="1"/>
</dbReference>
<protein>
    <recommendedName>
        <fullName evidence="2">Nucleotide-diphospho-sugar transferase domain-containing protein</fullName>
    </recommendedName>
</protein>
<sequence>LMLGPSGPDCVARVAPALPSCGCVWLDWELPVVGAEREWVPAAVPMWHNRYRLAARIVRQRYNVFLTDTDVIFFDDPYLYFKQPPFSNFTIINQPELLYEQADYGRERDPNGGVLYVQNAAPDGPAAWLLAEVVDRLLRWIDDGFSLTRTTHSLATWCNYMDQDALRDAISSVRLGRLFFAASMRDCRTGEWREAHAAEHEAILAAIDSLLEGDGSSGNSSSSAVESSRVELPAEMRAAAGGVESVEIRHFLMRLPTYTPWDPAYGPYLYPASRGQLSTQWVEQLRRECDCPLWPDPSDPTSANTTSSTSSSTSTTSTTRPPAAVERYLLAPPFLALNWFARGRLGYWHRGLTPGGAPQQVLGHLHYIPG</sequence>
<feature type="region of interest" description="Disordered" evidence="1">
    <location>
        <begin position="292"/>
        <end position="321"/>
    </location>
</feature>
<evidence type="ECO:0000256" key="1">
    <source>
        <dbReference type="SAM" id="MobiDB-lite"/>
    </source>
</evidence>
<feature type="domain" description="Nucleotide-diphospho-sugar transferase" evidence="2">
    <location>
        <begin position="46"/>
        <end position="119"/>
    </location>
</feature>
<keyword evidence="4" id="KW-1185">Reference proteome</keyword>
<name>A0AAD3HU34_9CHLO</name>
<reference evidence="3 4" key="1">
    <citation type="journal article" date="2021" name="Sci. Rep.">
        <title>Genome sequencing of the multicellular alga Astrephomene provides insights into convergent evolution of germ-soma differentiation.</title>
        <authorList>
            <person name="Yamashita S."/>
            <person name="Yamamoto K."/>
            <person name="Matsuzaki R."/>
            <person name="Suzuki S."/>
            <person name="Yamaguchi H."/>
            <person name="Hirooka S."/>
            <person name="Minakuchi Y."/>
            <person name="Miyagishima S."/>
            <person name="Kawachi M."/>
            <person name="Toyoda A."/>
            <person name="Nozaki H."/>
        </authorList>
    </citation>
    <scope>NUCLEOTIDE SEQUENCE [LARGE SCALE GENOMIC DNA]</scope>
    <source>
        <strain evidence="3 4">NIES-4017</strain>
    </source>
</reference>
<dbReference type="EMBL" id="BMAR01000103">
    <property type="protein sequence ID" value="GFR53208.1"/>
    <property type="molecule type" value="Genomic_DNA"/>
</dbReference>
<dbReference type="InterPro" id="IPR005069">
    <property type="entry name" value="Nucl-diP-sugar_transferase"/>
</dbReference>
<feature type="non-terminal residue" evidence="3">
    <location>
        <position position="1"/>
    </location>
</feature>
<accession>A0AAD3HU34</accession>
<gene>
    <name evidence="3" type="ORF">Agub_g15914</name>
</gene>
<proteinExistence type="predicted"/>
<feature type="compositionally biased region" description="Low complexity" evidence="1">
    <location>
        <begin position="305"/>
        <end position="319"/>
    </location>
</feature>
<dbReference type="Proteomes" id="UP001054857">
    <property type="component" value="Unassembled WGS sequence"/>
</dbReference>
<evidence type="ECO:0000259" key="2">
    <source>
        <dbReference type="Pfam" id="PF03407"/>
    </source>
</evidence>
<organism evidence="3 4">
    <name type="scientific">Astrephomene gubernaculifera</name>
    <dbReference type="NCBI Taxonomy" id="47775"/>
    <lineage>
        <taxon>Eukaryota</taxon>
        <taxon>Viridiplantae</taxon>
        <taxon>Chlorophyta</taxon>
        <taxon>core chlorophytes</taxon>
        <taxon>Chlorophyceae</taxon>
        <taxon>CS clade</taxon>
        <taxon>Chlamydomonadales</taxon>
        <taxon>Astrephomenaceae</taxon>
        <taxon>Astrephomene</taxon>
    </lineage>
</organism>
<feature type="non-terminal residue" evidence="3">
    <location>
        <position position="370"/>
    </location>
</feature>